<comment type="function">
    <text evidence="32">Surface protein gp120: Attaches the virus to the host lymphoid cell by binding to the primary receptor CD4. This interaction induces a structural rearrangement creating a high affinity binding site for a chemokine coreceptor like CXCR4 and/or CCR5. Acts as a ligand for CD209/DC-SIGN and CLEC4M/DC-SIGNR, which are respectively found on dendritic cells (DCs), and on endothelial cells of liver sinusoids and lymph node sinuses. These interactions allow capture of viral particles at mucosal surfaces by these cells and subsequent transmission to permissive cells. HIV subverts the migration properties of dendritic cells to gain access to CD4+ T-cells in lymph nodes. Virus transmission to permissive T-cells occurs either in trans (without DCs infection, through viral capture and transmission), or in cis (following DCs productive infection, through the usual CD4-gp120 interaction), thereby inducing a robust infection. In trans infection, bound virions remain infectious over days and it is proposed that they are not degraded, but protected in non-lysosomal acidic organelles within the DCs close to the cell membrane thus contributing to the viral infectious potential during DCs' migration from the periphery to the lymphoid tissues. On arrival at lymphoid tissues, intact virions recycle back to DCs' cell surface allowing virus transmission to CD4+ T-cells.</text>
</comment>
<keyword evidence="20 32" id="KW-0261">Viral envelope protein</keyword>
<dbReference type="GO" id="GO:0020002">
    <property type="term" value="C:host cell plasma membrane"/>
    <property type="evidence" value="ECO:0007669"/>
    <property type="project" value="UniProtKB-SubCell"/>
</dbReference>
<feature type="chain" id="PRO_5023412920" description="Envelope glycoprotein gp160" evidence="32">
    <location>
        <begin position="32"/>
        <end position="853"/>
    </location>
</feature>
<feature type="domain" description="Retroviral envelope protein GP41-like" evidence="36">
    <location>
        <begin position="520"/>
        <end position="712"/>
    </location>
</feature>
<keyword evidence="7 32" id="KW-1168">Fusion of virus membrane with host membrane</keyword>
<feature type="site" description="Cleavage; by host furin" evidence="32">
    <location>
        <begin position="501"/>
        <end position="502"/>
    </location>
</feature>
<dbReference type="InterPro" id="IPR037527">
    <property type="entry name" value="Gp160"/>
</dbReference>
<keyword evidence="12 32" id="KW-1162">Viral penetration into host cytoplasm</keyword>
<evidence type="ECO:0000256" key="28">
    <source>
        <dbReference type="ARBA" id="ARBA00023180"/>
    </source>
</evidence>
<keyword evidence="27 32" id="KW-1015">Disulfide bond</keyword>
<evidence type="ECO:0000256" key="34">
    <source>
        <dbReference type="SAM" id="MobiDB-lite"/>
    </source>
</evidence>
<keyword evidence="31 32" id="KW-1160">Virus entry into host cell</keyword>
<evidence type="ECO:0000256" key="19">
    <source>
        <dbReference type="ARBA" id="ARBA00022870"/>
    </source>
</evidence>
<evidence type="ECO:0000256" key="17">
    <source>
        <dbReference type="ARBA" id="ARBA00022804"/>
    </source>
</evidence>
<comment type="function">
    <text evidence="32">Transmembrane protein gp41: Acts as a class I viral fusion protein. Under the current model, the protein has at least 3 conformational states: pre-fusion native state, pre-hairpin intermediate state, and post-fusion hairpin state. During fusion of viral and target intracellular membranes, the coiled coil regions (heptad repeats) assume a trimer-of-hairpins structure, positioning the fusion peptide in close proximity to the C-terminal region of the ectodomain. The formation of this structure appears to drive apposition and subsequent fusion of viral and target cell membranes. Complete fusion occurs in host cell endosomes and is dynamin-dependent, however some lipid transfer might occur at the plasma membrane. The virus undergoes clathrin-dependent internalization long before endosomal fusion, thus minimizing the surface exposure of conserved viral epitopes during fusion and reducing the efficacy of inhibitors targeting these epitopes. Membranes fusion leads to delivery of the nucleocapsid into the cytoplasm.</text>
</comment>
<accession>K0GIW1</accession>
<dbReference type="HAMAP" id="MF_04083">
    <property type="entry name" value="HIV_ENV"/>
    <property type="match status" value="1"/>
</dbReference>
<dbReference type="SUPFAM" id="SSF56502">
    <property type="entry name" value="gp120 core"/>
    <property type="match status" value="2"/>
</dbReference>
<feature type="disulfide bond" evidence="32">
    <location>
        <begin position="218"/>
        <end position="247"/>
    </location>
</feature>
<dbReference type="GO" id="GO:0039654">
    <property type="term" value="P:fusion of virus membrane with host endosome membrane"/>
    <property type="evidence" value="ECO:0007669"/>
    <property type="project" value="UniProtKB-UniRule"/>
</dbReference>
<evidence type="ECO:0000256" key="21">
    <source>
        <dbReference type="ARBA" id="ARBA00022890"/>
    </source>
</evidence>
<feature type="transmembrane region" description="Helical" evidence="33">
    <location>
        <begin position="20"/>
        <end position="41"/>
    </location>
</feature>
<evidence type="ECO:0000256" key="20">
    <source>
        <dbReference type="ARBA" id="ARBA00022879"/>
    </source>
</evidence>
<dbReference type="GO" id="GO:0019062">
    <property type="term" value="P:virion attachment to host cell"/>
    <property type="evidence" value="ECO:0007669"/>
    <property type="project" value="UniProtKB-UniRule"/>
</dbReference>
<keyword evidence="10 32" id="KW-1165">Clathrin-mediated endocytosis of virus by host</keyword>
<dbReference type="Gene3D" id="1.20.5.490">
    <property type="entry name" value="Single helix bin"/>
    <property type="match status" value="1"/>
</dbReference>
<comment type="subunit">
    <text evidence="32">The mature envelope protein (Env) consists of a homotrimer of non-covalently associated gp120-gp41 heterodimers. The resulting complex protrudes from the virus surface as a spike. There seems to be as few as 10 spikes on the average virion. Surface protein gp120 interacts with host CD4, CCR5 and CXCR4. Gp120 also interacts with the C-type lectins CD209/DC-SIGN and CLEC4M/DC-SIGNR (collectively referred to as DC-SIGN(R)). Gp120 and gp41 interact with GalCer. Gp120 interacts with host ITGA4/ITGB7 complex; on CD4+ T-cells, this interaction results in rapid activation of integrin ITGAL/LFA-1, which facilitates efficient cell-to-cell spreading of HIV-1. Gp120 interacts with cell-associated heparan sulfate; this interaction increases virus infectivity on permissive cells and may be involved in infection of CD4- cells.</text>
</comment>
<feature type="coiled-coil region" evidence="32">
    <location>
        <begin position="623"/>
        <end position="657"/>
    </location>
</feature>
<reference evidence="37" key="1">
    <citation type="journal article" date="2012" name="Nature">
        <title>Increased HIV-1 vaccine efficacy against viruses with genetic signatures in Env V2.</title>
        <authorList>
            <person name="Rolland M."/>
            <person name="Edlefsen P.T."/>
            <person name="Larsen B.B."/>
            <person name="Tovanabutra S."/>
            <person name="Sanders-Buell E."/>
            <person name="Hertz T."/>
            <person name="de Camp A.C."/>
            <person name="Carrico C."/>
            <person name="Menis S."/>
            <person name="Magaret C.A."/>
            <person name="Ahmed H."/>
            <person name="Juraska M."/>
            <person name="Chen L."/>
            <person name="Konopa P."/>
            <person name="Nariya S."/>
            <person name="Stoddard J.N."/>
            <person name="Wong K."/>
            <person name="Zhao H."/>
            <person name="Deng W."/>
            <person name="Maust B.S."/>
            <person name="Bose M."/>
            <person name="Howell S."/>
            <person name="Bates A."/>
            <person name="Lazzaro M."/>
            <person name="O'Sullivan A."/>
            <person name="Lei E."/>
            <person name="Bradfield A."/>
            <person name="Ibitamuno G."/>
            <person name="Assawadarachai V."/>
            <person name="O'Connell R.J."/>
            <person name="de Souza M.S."/>
            <person name="Nitayaphan S."/>
            <person name="Rerks-Ngarm S."/>
            <person name="Robb M.L."/>
            <person name="McLellan J.S."/>
            <person name="Georgiev I."/>
            <person name="Kwong P.D."/>
            <person name="Carlson J.M."/>
            <person name="Michael N.L."/>
            <person name="Schief W.R."/>
            <person name="Gilbert P.B."/>
            <person name="Mullins J.I."/>
            <person name="Kim J.H."/>
        </authorList>
    </citation>
    <scope>NUCLEOTIDE SEQUENCE</scope>
    <source>
        <strain evidence="37">AA065a03R</strain>
    </source>
</reference>
<dbReference type="FunFam" id="2.170.40.20:FF:000003">
    <property type="entry name" value="Envelope glycoprotein gp160"/>
    <property type="match status" value="1"/>
</dbReference>
<keyword evidence="16 32" id="KW-0732">Signal</keyword>
<feature type="transmembrane region" description="Helical" evidence="33">
    <location>
        <begin position="668"/>
        <end position="695"/>
    </location>
</feature>
<comment type="PTM">
    <text evidence="32">Highly glycosylated by host. The high number of glycan on the protein is reffered to as 'glycan shield' because it contributes to hide protein sequence from adaptive immune system.</text>
</comment>
<keyword evidence="11 32" id="KW-0945">Host-virus interaction</keyword>
<dbReference type="Gene3D" id="1.10.287.210">
    <property type="match status" value="1"/>
</dbReference>
<evidence type="ECO:0000256" key="25">
    <source>
        <dbReference type="ARBA" id="ARBA00023136"/>
    </source>
</evidence>
<comment type="domain">
    <text evidence="32 33">The 17 amino acids long immunosuppressive region is present in many retroviral envelope proteins. Synthetic peptides derived from this relatively conserved sequence inhibit immune function in vitro and in vivo.</text>
</comment>
<dbReference type="GO" id="GO:1903908">
    <property type="term" value="P:positive regulation of plasma membrane raft polarization"/>
    <property type="evidence" value="ECO:0007669"/>
    <property type="project" value="UniProtKB-UniRule"/>
</dbReference>
<feature type="region of interest" description="Disordered" evidence="34">
    <location>
        <begin position="707"/>
        <end position="731"/>
    </location>
</feature>
<evidence type="ECO:0000256" key="29">
    <source>
        <dbReference type="ARBA" id="ARBA00023280"/>
    </source>
</evidence>
<reference evidence="37" key="2">
    <citation type="journal article" date="2015" name="PLoS Comput. Biol.">
        <title>Comprehensive sieve analysis of breakthrough HIV-1 sequences in the RV144 vaccine efficacy trial.</title>
        <authorList>
            <consortium name="RV144 Sequencing Team"/>
            <person name="Edlefsen P.T."/>
            <person name="Rolland M."/>
            <person name="Hertz T."/>
            <person name="Tovanabutra S."/>
            <person name="Gartland A.J."/>
            <person name="deCamp A.C."/>
            <person name="Magaret C.A."/>
            <person name="Ahmed H."/>
            <person name="Gottardo R."/>
            <person name="Juraska M."/>
            <person name="McCoy C."/>
            <person name="Larsen B.B."/>
            <person name="Sanders-Buell E."/>
            <person name="Carrico C."/>
            <person name="Menis S."/>
            <person name="Kijak G.H."/>
            <person name="Bose M."/>
            <person name="Arroyo M.A."/>
            <person name="O'Connell R.J."/>
            <person name="Nitayaphan S."/>
            <person name="Pitisuttithum P."/>
            <person name="Kaewkungwal J."/>
            <person name="Rerks-Ngarm S."/>
            <person name="Robb M.L."/>
            <person name="Kirys T."/>
            <person name="Georgiev I.S."/>
            <person name="Kwong P.D."/>
            <person name="Scheffler K."/>
            <person name="Pond S.L."/>
            <person name="Carlson J.M."/>
            <person name="Michael N.L."/>
            <person name="Schief W.R."/>
            <person name="Mullins J.I."/>
            <person name="Kim J.H."/>
            <person name="Gilbert P.B."/>
        </authorList>
    </citation>
    <scope>NUCLEOTIDE SEQUENCE</scope>
    <source>
        <strain evidence="37">AA065a03R</strain>
    </source>
</reference>
<evidence type="ECO:0000313" key="37">
    <source>
        <dbReference type="EMBL" id="AFU29878.1"/>
    </source>
</evidence>
<comment type="domain">
    <text evidence="32">Some of the most genetically diverse regions of the viral genome are present in Env. They are called variable regions 1 through 5 (V1 through V5). Coreceptor usage of gp120 is determined mainly by the primary structure of the third variable region (V3) in the outer domain of gp120. The sequence of V3 determines which coreceptor, CCR5 and/or CXCR4 (corresponding to R5/macrophage, X4/T cell and R5X4/T cell and macrophage tropism), is used to trigger the fusion potential of the Env complex, and hence which cells the virus can infect. Binding to CCR5 involves a region adjacent in addition to V3.</text>
</comment>
<keyword evidence="22 32" id="KW-1133">Transmembrane helix</keyword>
<dbReference type="GO" id="GO:0019082">
    <property type="term" value="P:viral protein processing"/>
    <property type="evidence" value="ECO:0007669"/>
    <property type="project" value="UniProtKB-UniRule"/>
</dbReference>
<feature type="region of interest" description="V2" evidence="32">
    <location>
        <begin position="157"/>
        <end position="196"/>
    </location>
</feature>
<comment type="domain">
    <text evidence="32">The membrane proximal external region (MPER) present in gp41 is a tryptophan-rich region recognized by the antibodies 2F5, Z13, and 4E10. MPER seems to play a role in fusion.</text>
</comment>
<evidence type="ECO:0000256" key="11">
    <source>
        <dbReference type="ARBA" id="ARBA00022581"/>
    </source>
</evidence>
<comment type="PTM">
    <text evidence="32">Specific enzymatic cleavages in vivo yield mature proteins. Envelope glycoproteins are synthesized as a inactive precursor that is heavily N-glycosylated and processed likely by host cell furin in the Golgi to yield the mature SU and TM proteins. The cleavage site between SU and TM requires the minimal sequence [KR]-X-[KR]-R. About 2 of the 9 disulfide bonds of gp41 are reduced by P4HB/PDI, following binding to CD4 receptor.</text>
</comment>
<evidence type="ECO:0000259" key="36">
    <source>
        <dbReference type="Pfam" id="PF00517"/>
    </source>
</evidence>
<dbReference type="GO" id="GO:0052031">
    <property type="term" value="P:symbiont-mediated perturbation of host defense response"/>
    <property type="evidence" value="ECO:0007669"/>
    <property type="project" value="UniProtKB-UniRule"/>
</dbReference>
<keyword evidence="28 32" id="KW-0325">Glycoprotein</keyword>
<keyword evidence="15 32" id="KW-0053">Apoptosis</keyword>
<feature type="region of interest" description="MPER; binding to GalCer" evidence="32">
    <location>
        <begin position="652"/>
        <end position="673"/>
    </location>
</feature>
<comment type="similarity">
    <text evidence="32">Belongs to the HIV-1 env protein family.</text>
</comment>
<keyword evidence="18 32" id="KW-0946">Virion</keyword>
<evidence type="ECO:0000256" key="32">
    <source>
        <dbReference type="HAMAP-Rule" id="MF_04083"/>
    </source>
</evidence>
<evidence type="ECO:0000259" key="35">
    <source>
        <dbReference type="Pfam" id="PF00516"/>
    </source>
</evidence>
<comment type="subcellular location">
    <molecule>Surface protein gp120</molecule>
    <subcellularLocation>
        <location evidence="32">Virion membrane</location>
        <topology evidence="32">Peripheral membrane protein</topology>
    </subcellularLocation>
    <subcellularLocation>
        <location evidence="32">Host cell membrane</location>
        <topology evidence="32">Peripheral membrane protein</topology>
    </subcellularLocation>
    <subcellularLocation>
        <location evidence="32">Host endosome membrane</location>
        <topology evidence="32">Single-pass type I membrane protein</topology>
    </subcellularLocation>
    <text evidence="32">The surface protein is not anchored to the viral envelope, but associates with the extravirion surface through its binding to TM. It is probably concentrated at the site of budding and incorporated into the virions possibly by contacts between the cytoplasmic tail of Env and the N-terminus of Gag.</text>
</comment>
<keyword evidence="29 32" id="KW-0899">Viral immunoevasion</keyword>
<dbReference type="EMBL" id="JX447429">
    <property type="protein sequence ID" value="AFU29878.1"/>
    <property type="molecule type" value="Genomic_RNA"/>
</dbReference>
<evidence type="ECO:0000256" key="8">
    <source>
        <dbReference type="ARBA" id="ARBA00022510"/>
    </source>
</evidence>
<comment type="PTM">
    <text evidence="32">Palmitoylation of the transmembrane protein and of Env polyprotein (prior to its proteolytic cleavage) is essential for their association with host cell membrane lipid rafts. Palmitoylation is therefore required for envelope trafficking to classical lipid rafts, but not for viral replication.</text>
</comment>
<evidence type="ECO:0000256" key="7">
    <source>
        <dbReference type="ARBA" id="ARBA00022506"/>
    </source>
</evidence>
<feature type="transmembrane region" description="Helical" evidence="33">
    <location>
        <begin position="502"/>
        <end position="525"/>
    </location>
</feature>
<dbReference type="CDD" id="cd09909">
    <property type="entry name" value="HIV-1-like_HR1-HR2"/>
    <property type="match status" value="1"/>
</dbReference>
<evidence type="ECO:0000256" key="1">
    <source>
        <dbReference type="ARBA" id="ARBA00004402"/>
    </source>
</evidence>
<evidence type="ECO:0000256" key="10">
    <source>
        <dbReference type="ARBA" id="ARBA00022570"/>
    </source>
</evidence>
<dbReference type="InterPro" id="IPR000328">
    <property type="entry name" value="GP41-like"/>
</dbReference>
<evidence type="ECO:0000256" key="3">
    <source>
        <dbReference type="ARBA" id="ARBA00004505"/>
    </source>
</evidence>
<evidence type="ECO:0000256" key="27">
    <source>
        <dbReference type="ARBA" id="ARBA00023157"/>
    </source>
</evidence>
<comment type="domain">
    <text evidence="32">The CD4-binding region is targeted by the antibody b12.</text>
</comment>
<dbReference type="InterPro" id="IPR036377">
    <property type="entry name" value="Gp120_core_sf"/>
</dbReference>
<keyword evidence="25 32" id="KW-0472">Membrane</keyword>
<dbReference type="SUPFAM" id="SSF58069">
    <property type="entry name" value="Virus ectodomain"/>
    <property type="match status" value="1"/>
</dbReference>
<comment type="subcellular location">
    <molecule>Transmembrane protein gp41</molecule>
    <subcellularLocation>
        <location evidence="32">Virion membrane</location>
        <topology evidence="32">Single-pass type I membrane protein</topology>
    </subcellularLocation>
    <subcellularLocation>
        <location evidence="32">Host cell membrane</location>
        <topology evidence="32">Single-pass type I membrane protein</topology>
    </subcellularLocation>
    <subcellularLocation>
        <location evidence="32">Host endosome membrane</location>
        <topology evidence="32">Single-pass type I membrane protein</topology>
    </subcellularLocation>
    <text evidence="32">It is probably concentrated at the site of budding and incorporated into the virions possibly by contacts between the cytoplasmic tail of Env and the N-terminus of Gag.</text>
</comment>
<keyword evidence="21 32" id="KW-1164">Virus endocytosis by host</keyword>
<organismHost>
    <name type="scientific">Homo sapiens</name>
    <name type="common">Human</name>
    <dbReference type="NCBI Taxonomy" id="9606"/>
</organismHost>
<dbReference type="GO" id="GO:0016020">
    <property type="term" value="C:membrane"/>
    <property type="evidence" value="ECO:0007669"/>
    <property type="project" value="UniProtKB-UniRule"/>
</dbReference>
<evidence type="ECO:0000256" key="23">
    <source>
        <dbReference type="ARBA" id="ARBA00023046"/>
    </source>
</evidence>
<evidence type="ECO:0000256" key="31">
    <source>
        <dbReference type="ARBA" id="ARBA00023296"/>
    </source>
</evidence>
<evidence type="ECO:0000256" key="33">
    <source>
        <dbReference type="RuleBase" id="RU363095"/>
    </source>
</evidence>
<evidence type="ECO:0000256" key="4">
    <source>
        <dbReference type="ARBA" id="ARBA00004563"/>
    </source>
</evidence>
<dbReference type="GO" id="GO:0075512">
    <property type="term" value="P:clathrin-dependent endocytosis of virus by host cell"/>
    <property type="evidence" value="ECO:0007669"/>
    <property type="project" value="UniProtKB-UniRule"/>
</dbReference>
<keyword evidence="26 32" id="KW-0564">Palmitate</keyword>
<keyword evidence="9 32" id="KW-1032">Host cell membrane</keyword>
<evidence type="ECO:0000256" key="6">
    <source>
        <dbReference type="ARBA" id="ARBA00004650"/>
    </source>
</evidence>
<keyword evidence="24 32" id="KW-0175">Coiled coil</keyword>
<feature type="topological domain" description="Cytoplasmic" evidence="32">
    <location>
        <begin position="696"/>
        <end position="853"/>
    </location>
</feature>
<evidence type="ECO:0000256" key="13">
    <source>
        <dbReference type="ARBA" id="ARBA00022685"/>
    </source>
</evidence>
<proteinExistence type="inferred from homology"/>
<name>K0GIW1_HV1</name>
<evidence type="ECO:0000256" key="12">
    <source>
        <dbReference type="ARBA" id="ARBA00022595"/>
    </source>
</evidence>
<evidence type="ECO:0000256" key="9">
    <source>
        <dbReference type="ARBA" id="ARBA00022511"/>
    </source>
</evidence>
<comment type="miscellaneous">
    <text evidence="32">HIV-1 lineages are divided in three main groups, M (for Major), O (for Outlier), and N (for New, or Non-M, Non-O). The vast majority of strains found worldwide belong to the group M. Group O seems to be endemic to and largely confined to Cameroon and neighboring countries in West Central Africa, where these viruses represent a small minority of HIV-1 strains. The group N is represented by a limited number of isolates from Cameroonian persons. The group M is further subdivided in 9 clades or subtypes (A to D, F to H, J and K).</text>
</comment>
<dbReference type="GO" id="GO:1903911">
    <property type="term" value="P:positive regulation of receptor clustering"/>
    <property type="evidence" value="ECO:0007669"/>
    <property type="project" value="UniProtKB-UniRule"/>
</dbReference>
<keyword evidence="8 32" id="KW-1170">Fusion of virus membrane with host endosomal membrane</keyword>
<dbReference type="GO" id="GO:0019031">
    <property type="term" value="C:viral envelope"/>
    <property type="evidence" value="ECO:0007669"/>
    <property type="project" value="UniProtKB-KW"/>
</dbReference>
<evidence type="ECO:0000256" key="30">
    <source>
        <dbReference type="ARBA" id="ARBA00023288"/>
    </source>
</evidence>
<feature type="region of interest" description="CD4-binding loop" evidence="32">
    <location>
        <begin position="361"/>
        <end position="371"/>
    </location>
</feature>
<feature type="region of interest" description="Fusion peptide" evidence="32">
    <location>
        <begin position="502"/>
        <end position="522"/>
    </location>
</feature>
<evidence type="ECO:0000256" key="16">
    <source>
        <dbReference type="ARBA" id="ARBA00022729"/>
    </source>
</evidence>
<evidence type="ECO:0000256" key="2">
    <source>
        <dbReference type="ARBA" id="ARBA00004433"/>
    </source>
</evidence>
<keyword evidence="13 32" id="KW-0165">Cleavage on pair of basic residues</keyword>
<evidence type="ECO:0000256" key="26">
    <source>
        <dbReference type="ARBA" id="ARBA00023139"/>
    </source>
</evidence>
<dbReference type="InterPro" id="IPR000777">
    <property type="entry name" value="HIV1_Gp120"/>
</dbReference>
<organism evidence="37">
    <name type="scientific">Human immunodeficiency virus type 1</name>
    <name type="common">HIV-1</name>
    <dbReference type="NCBI Taxonomy" id="11676"/>
    <lineage>
        <taxon>Viruses</taxon>
        <taxon>Riboviria</taxon>
        <taxon>Pararnavirae</taxon>
        <taxon>Artverviricota</taxon>
        <taxon>Revtraviricetes</taxon>
        <taxon>Ortervirales</taxon>
        <taxon>Retroviridae</taxon>
        <taxon>Orthoretrovirinae</taxon>
        <taxon>Lentivirus</taxon>
        <taxon>Lentivirus humimdef1</taxon>
    </lineage>
</organism>
<feature type="disulfide bond" evidence="32">
    <location>
        <begin position="53"/>
        <end position="73"/>
    </location>
</feature>
<comment type="subcellular location">
    <subcellularLocation>
        <location evidence="3">Host cell membrane</location>
        <topology evidence="3">Peripheral membrane protein</topology>
    </subcellularLocation>
    <subcellularLocation>
        <location evidence="1">Host cell membrane</location>
        <topology evidence="1">Single-pass type I membrane protein</topology>
    </subcellularLocation>
    <subcellularLocation>
        <location evidence="2">Host endosome membrane</location>
        <topology evidence="2">Peripheral membrane protein</topology>
    </subcellularLocation>
    <subcellularLocation>
        <location evidence="5">Host endosome membrane</location>
        <topology evidence="5">Single-pass type I membrane protein</topology>
    </subcellularLocation>
    <subcellularLocation>
        <location evidence="6">Virion membrane</location>
        <topology evidence="6">Peripheral membrane protein</topology>
    </subcellularLocation>
    <subcellularLocation>
        <location evidence="4">Virion membrane</location>
        <topology evidence="4">Single-pass type I membrane protein</topology>
    </subcellularLocation>
</comment>
<keyword evidence="14 32" id="KW-0812">Transmembrane</keyword>
<dbReference type="Gene3D" id="2.170.40.20">
    <property type="entry name" value="Human immunodeficiency virus 1, Gp160, envelope glycoprotein"/>
    <property type="match status" value="2"/>
</dbReference>
<comment type="function">
    <text evidence="32">Envelope glycoprotein gp160: Oligomerizes in the host endoplasmic reticulum into predominantly trimers. In a second time, gp160 transits in the host Golgi, where glycosylation is completed. The precursor is then proteolytically cleaved in the trans-Golgi and thereby activated by cellular furin or furin-like proteases to produce gp120 and gp41.</text>
</comment>
<evidence type="ECO:0000256" key="22">
    <source>
        <dbReference type="ARBA" id="ARBA00022989"/>
    </source>
</evidence>
<evidence type="ECO:0000256" key="14">
    <source>
        <dbReference type="ARBA" id="ARBA00022692"/>
    </source>
</evidence>
<feature type="disulfide bond" evidence="32">
    <location>
        <begin position="228"/>
        <end position="239"/>
    </location>
</feature>
<dbReference type="GO" id="GO:0044175">
    <property type="term" value="C:host cell endosome membrane"/>
    <property type="evidence" value="ECO:0007669"/>
    <property type="project" value="UniProtKB-SubCell"/>
</dbReference>
<dbReference type="GO" id="GO:0019064">
    <property type="term" value="P:fusion of virus membrane with host plasma membrane"/>
    <property type="evidence" value="ECO:0007669"/>
    <property type="project" value="UniProtKB-UniRule"/>
</dbReference>
<feature type="disulfide bond" evidence="32">
    <location>
        <begin position="588"/>
        <end position="594"/>
    </location>
</feature>
<keyword evidence="19 32" id="KW-1043">Host membrane</keyword>
<dbReference type="FunFam" id="1.20.5.490:FF:000001">
    <property type="entry name" value="Envelope glycoprotein gp160"/>
    <property type="match status" value="1"/>
</dbReference>
<comment type="caution">
    <text evidence="32 33">Lacks conserved residue(s) required for the propagation of feature annotation.</text>
</comment>
<dbReference type="FunFam" id="1.10.287.210:FF:000001">
    <property type="entry name" value="Envelope glycoprotein gp160"/>
    <property type="match status" value="1"/>
</dbReference>
<dbReference type="Pfam" id="PF00516">
    <property type="entry name" value="GP120"/>
    <property type="match status" value="1"/>
</dbReference>
<feature type="lipid moiety-binding region" description="S-palmitoyl cysteine; by host" evidence="32">
    <location>
        <position position="754"/>
    </location>
</feature>
<keyword evidence="23 32" id="KW-1039">Host endosome</keyword>
<feature type="compositionally biased region" description="Basic and acidic residues" evidence="34">
    <location>
        <begin position="713"/>
        <end position="722"/>
    </location>
</feature>
<comment type="miscellaneous">
    <text evidence="32">Inhibitors targeting HIV-1 viral envelope proteins are used as antiretroviral drugs. Attachment of virions to the cell surface via non-specific interactions and CD4 binding can be blocked by inhibitors that include cyanovirin-N, cyclotriazadisulfonamide analogs, PRO 2000, TNX 355 and PRO 542. In addition, BMS 806 can block CD4-induced conformational changes. Env interactions with the coreceptor molecules can be targeted by CCR5 antagonists including SCH-D, maraviroc (UK 427857) and aplaviroc (GW 873140), and the CXCR4 antagonist AMD 070. Fusion of viral and cellular membranes can be inhibited by peptides such as enfuvirtide and tifuvirtide (T 1249). Resistance to inhibitors associated with mutations in Env are observed. Most of the time, single mutations confer only a modest reduction in drug susceptibility. Combination of several mutations is usually required to develop a high-level drug resistance.</text>
</comment>
<feature type="short sequence motif" description="Di-leucine internalization motif" evidence="32">
    <location>
        <begin position="852"/>
        <end position="853"/>
    </location>
</feature>
<evidence type="ECO:0000256" key="24">
    <source>
        <dbReference type="ARBA" id="ARBA00023054"/>
    </source>
</evidence>
<keyword evidence="17 32" id="KW-1161">Viral attachment to host cell</keyword>
<feature type="domain" description="Human immunodeficiency virus 1 envelope glycoprotein Gp120" evidence="35">
    <location>
        <begin position="33"/>
        <end position="501"/>
    </location>
</feature>
<dbReference type="GO" id="GO:0005198">
    <property type="term" value="F:structural molecule activity"/>
    <property type="evidence" value="ECO:0007669"/>
    <property type="project" value="UniProtKB-UniRule"/>
</dbReference>
<dbReference type="Pfam" id="PF00517">
    <property type="entry name" value="GP41"/>
    <property type="match status" value="1"/>
</dbReference>
<sequence length="853" mass="96768">MRVKETQMNWPNLWKWGTLILGLVMICSASNNLWVTVYYGVPVWRDADTTLFCASDAKAHDTEVHNVWATHACVPTDPNPQEIPLENVTENFNMWKNNMVEQMQEDVISLWDQSLKPCVKLTPLCVTLNCTNANPTNVTYTNVTAAIGNITDEIRNCSFNMTTELKDRKQKVYALFYKPDIVPLNDNSSEYRLINCNTSIIKQACPKVSFDPIPIHYCTPAGYAILKCKDKNFNGTGPCKNVSSVQCTHGIRPVVSTQLLLNGSLAEEEIIIRSENLTNNAKTIIVHLNKSVEINCTRPSNNTRTSIRIGPGQVFYRTGGITGDIRQAHCTINGTKWNETLKQVTKKLREHFNKTIIFQPPSGGDLEIAMHHFNCRGEFFYCNTTKLFNSTWTGNETIERSNDTIILPCRIKQIVNMWQEVGQAMYAPPIAGSINCVSNITGILLTRDGGNNVTNETFRPGGGNIKDNWRSELYKYKVVQIEPLGIAPTRAKRRVVEREKRAVGIGAMIFGFLGAAGSTMGAASITLTVHARQLLSGIVQQQSNLLRAIEAQQHLLQLTVWGIKQLQARVLAVERYLKDQKFLGLWGCSGKIICTTAVPWNSTWSNKSYEEIWNNMTWVEWEREISNYTNQIYGILTESQNQQDRNEKDLLELDKWASLWNWFDITSWLWYIKIFIMIIGGLIGLRIIFAVLSIVNRVRQGYSPVSFQTPTHQQREPDRPEGIEEGGGEQGRDRSVRLVTGFLALAWDDLRSLCLFSYHRLRDFILIAARTVEILRHSSLKGLRRGWEGLKYLGNLLLYWGQELKSSAISLLNATAIVVAGWTDRVIEVAQRAWRAILHIPRRIRQGLERSLL</sequence>
<evidence type="ECO:0000256" key="5">
    <source>
        <dbReference type="ARBA" id="ARBA00004578"/>
    </source>
</evidence>
<feature type="chain" id="PRO_5023412921" description="Transmembrane protein gp41" evidence="32">
    <location>
        <begin position="502"/>
        <end position="853"/>
    </location>
</feature>
<dbReference type="GO" id="GO:0055036">
    <property type="term" value="C:virion membrane"/>
    <property type="evidence" value="ECO:0007669"/>
    <property type="project" value="UniProtKB-SubCell"/>
</dbReference>
<evidence type="ECO:0000256" key="18">
    <source>
        <dbReference type="ARBA" id="ARBA00022844"/>
    </source>
</evidence>
<evidence type="ECO:0000256" key="15">
    <source>
        <dbReference type="ARBA" id="ARBA00022703"/>
    </source>
</evidence>
<protein>
    <recommendedName>
        <fullName evidence="32">Envelope glycoprotein gp160</fullName>
    </recommendedName>
    <alternativeName>
        <fullName evidence="32">Env polyprotein</fullName>
    </alternativeName>
    <component>
        <recommendedName>
            <fullName evidence="32">Surface protein gp120</fullName>
            <shortName evidence="32">SU</shortName>
        </recommendedName>
        <alternativeName>
            <fullName evidence="32">Glycoprotein 120</fullName>
            <shortName evidence="32">gp120</shortName>
        </alternativeName>
    </component>
    <component>
        <recommendedName>
            <fullName evidence="32">Transmembrane protein gp41</fullName>
            <shortName evidence="32">TM</shortName>
        </recommendedName>
        <alternativeName>
            <fullName evidence="32">Glycoprotein 41</fullName>
            <shortName evidence="32">gp41</shortName>
        </alternativeName>
    </component>
</protein>
<keyword evidence="30 32" id="KW-0449">Lipoprotein</keyword>
<comment type="domain">
    <text evidence="32">The YXXL motif is involved in determining the exact site of viral release at the surface of infected mononuclear cells and promotes endocytosis. YXXL and di-leucine endocytosis motifs interact directly or indirectly with the clathrin adapter complexes, opperate independently, and their activities are not additive.</text>
</comment>
<gene>
    <name evidence="32 37" type="primary">env</name>
</gene>
<feature type="region of interest" description="Immunosuppression" evidence="32">
    <location>
        <begin position="564"/>
        <end position="582"/>
    </location>
</feature>
<dbReference type="FunFam" id="2.170.40.20:FF:000004">
    <property type="entry name" value="Envelope glycoprotein gp160"/>
    <property type="match status" value="1"/>
</dbReference>